<evidence type="ECO:0000313" key="4">
    <source>
        <dbReference type="Proteomes" id="UP001175227"/>
    </source>
</evidence>
<reference evidence="3" key="1">
    <citation type="submission" date="2023-06" db="EMBL/GenBank/DDBJ databases">
        <authorList>
            <consortium name="Lawrence Berkeley National Laboratory"/>
            <person name="Ahrendt S."/>
            <person name="Sahu N."/>
            <person name="Indic B."/>
            <person name="Wong-Bajracharya J."/>
            <person name="Merenyi Z."/>
            <person name="Ke H.-M."/>
            <person name="Monk M."/>
            <person name="Kocsube S."/>
            <person name="Drula E."/>
            <person name="Lipzen A."/>
            <person name="Balint B."/>
            <person name="Henrissat B."/>
            <person name="Andreopoulos B."/>
            <person name="Martin F.M."/>
            <person name="Harder C.B."/>
            <person name="Rigling D."/>
            <person name="Ford K.L."/>
            <person name="Foster G.D."/>
            <person name="Pangilinan J."/>
            <person name="Papanicolaou A."/>
            <person name="Barry K."/>
            <person name="LaButti K."/>
            <person name="Viragh M."/>
            <person name="Koriabine M."/>
            <person name="Yan M."/>
            <person name="Riley R."/>
            <person name="Champramary S."/>
            <person name="Plett K.L."/>
            <person name="Tsai I.J."/>
            <person name="Slot J."/>
            <person name="Sipos G."/>
            <person name="Plett J."/>
            <person name="Nagy L.G."/>
            <person name="Grigoriev I.V."/>
        </authorList>
    </citation>
    <scope>NUCLEOTIDE SEQUENCE</scope>
    <source>
        <strain evidence="3">ICMP 16352</strain>
    </source>
</reference>
<proteinExistence type="predicted"/>
<evidence type="ECO:0000256" key="1">
    <source>
        <dbReference type="SAM" id="MobiDB-lite"/>
    </source>
</evidence>
<keyword evidence="2" id="KW-0472">Membrane</keyword>
<keyword evidence="2" id="KW-1133">Transmembrane helix</keyword>
<dbReference type="Proteomes" id="UP001175227">
    <property type="component" value="Unassembled WGS sequence"/>
</dbReference>
<feature type="compositionally biased region" description="Polar residues" evidence="1">
    <location>
        <begin position="115"/>
        <end position="124"/>
    </location>
</feature>
<feature type="transmembrane region" description="Helical" evidence="2">
    <location>
        <begin position="130"/>
        <end position="153"/>
    </location>
</feature>
<evidence type="ECO:0000256" key="2">
    <source>
        <dbReference type="SAM" id="Phobius"/>
    </source>
</evidence>
<gene>
    <name evidence="3" type="ORF">IW261DRAFT_1672803</name>
</gene>
<dbReference type="EMBL" id="JAUEPR010000006">
    <property type="protein sequence ID" value="KAK0483144.1"/>
    <property type="molecule type" value="Genomic_DNA"/>
</dbReference>
<sequence length="264" mass="28393">MSGDPQEFTIGVYLASGGTTNVLPDHSSHIPVNQGVTNFTQNQNVTITFNVTGHANVKNHILMAWSVGNSFAYSHWFAVDGPSTPDMGIGGGTIPSPIGSSAPVAQTPAPAGTAEATSSAQTKTASRTGAIVGGVIGSLAFLTIISGLVLFMLRRRRRARSSPSFRVFWKSLPNEDARPSAPLPLESSHTSFHQERETNAQVVSEVPADRNHLQDEIVKLREEILVLRLENQTRGVEARYGSLPPPSYRSTPSYRSSNVDSRVD</sequence>
<evidence type="ECO:0000313" key="3">
    <source>
        <dbReference type="EMBL" id="KAK0483144.1"/>
    </source>
</evidence>
<accession>A0AA39PFJ0</accession>
<keyword evidence="2" id="KW-0812">Transmembrane</keyword>
<protein>
    <submittedName>
        <fullName evidence="3">Uncharacterized protein</fullName>
    </submittedName>
</protein>
<dbReference type="CDD" id="cd12087">
    <property type="entry name" value="TM_EGFR-like"/>
    <property type="match status" value="1"/>
</dbReference>
<comment type="caution">
    <text evidence="3">The sequence shown here is derived from an EMBL/GenBank/DDBJ whole genome shotgun (WGS) entry which is preliminary data.</text>
</comment>
<dbReference type="Gene3D" id="1.20.5.510">
    <property type="entry name" value="Single helix bin"/>
    <property type="match status" value="1"/>
</dbReference>
<name>A0AA39PFJ0_9AGAR</name>
<dbReference type="AlphaFoldDB" id="A0AA39PFJ0"/>
<feature type="compositionally biased region" description="Low complexity" evidence="1">
    <location>
        <begin position="248"/>
        <end position="257"/>
    </location>
</feature>
<keyword evidence="4" id="KW-1185">Reference proteome</keyword>
<feature type="region of interest" description="Disordered" evidence="1">
    <location>
        <begin position="96"/>
        <end position="124"/>
    </location>
</feature>
<organism evidence="3 4">
    <name type="scientific">Armillaria novae-zelandiae</name>
    <dbReference type="NCBI Taxonomy" id="153914"/>
    <lineage>
        <taxon>Eukaryota</taxon>
        <taxon>Fungi</taxon>
        <taxon>Dikarya</taxon>
        <taxon>Basidiomycota</taxon>
        <taxon>Agaricomycotina</taxon>
        <taxon>Agaricomycetes</taxon>
        <taxon>Agaricomycetidae</taxon>
        <taxon>Agaricales</taxon>
        <taxon>Marasmiineae</taxon>
        <taxon>Physalacriaceae</taxon>
        <taxon>Armillaria</taxon>
    </lineage>
</organism>
<feature type="region of interest" description="Disordered" evidence="1">
    <location>
        <begin position="238"/>
        <end position="264"/>
    </location>
</feature>